<gene>
    <name evidence="3" type="ORF">SAMN04489796_10544</name>
</gene>
<evidence type="ECO:0000256" key="2">
    <source>
        <dbReference type="SAM" id="Phobius"/>
    </source>
</evidence>
<dbReference type="Pfam" id="PF14602">
    <property type="entry name" value="Hexapep_2"/>
    <property type="match status" value="1"/>
</dbReference>
<keyword evidence="1 3" id="KW-0808">Transferase</keyword>
<keyword evidence="4" id="KW-1185">Reference proteome</keyword>
<dbReference type="InterPro" id="IPR001451">
    <property type="entry name" value="Hexapep"/>
</dbReference>
<organism evidence="3 4">
    <name type="scientific">Winogradskyella thalassocola</name>
    <dbReference type="NCBI Taxonomy" id="262004"/>
    <lineage>
        <taxon>Bacteria</taxon>
        <taxon>Pseudomonadati</taxon>
        <taxon>Bacteroidota</taxon>
        <taxon>Flavobacteriia</taxon>
        <taxon>Flavobacteriales</taxon>
        <taxon>Flavobacteriaceae</taxon>
        <taxon>Winogradskyella</taxon>
    </lineage>
</organism>
<dbReference type="GO" id="GO:0006535">
    <property type="term" value="P:cysteine biosynthetic process from serine"/>
    <property type="evidence" value="ECO:0007669"/>
    <property type="project" value="InterPro"/>
</dbReference>
<dbReference type="InterPro" id="IPR011004">
    <property type="entry name" value="Trimer_LpxA-like_sf"/>
</dbReference>
<dbReference type="Proteomes" id="UP000199492">
    <property type="component" value="Unassembled WGS sequence"/>
</dbReference>
<accession>A0A1G8FZK9</accession>
<keyword evidence="2" id="KW-1133">Transmembrane helix</keyword>
<keyword evidence="1" id="KW-0012">Acyltransferase</keyword>
<protein>
    <recommendedName>
        <fullName evidence="1">Serine acetyltransferase</fullName>
        <ecNumber evidence="1">2.3.1.30</ecNumber>
    </recommendedName>
</protein>
<comment type="similarity">
    <text evidence="1">Belongs to the transferase hexapeptide repeat family.</text>
</comment>
<evidence type="ECO:0000313" key="4">
    <source>
        <dbReference type="Proteomes" id="UP000199492"/>
    </source>
</evidence>
<proteinExistence type="inferred from homology"/>
<dbReference type="AlphaFoldDB" id="A0A1G8FZK9"/>
<comment type="catalytic activity">
    <reaction evidence="1">
        <text>L-serine + acetyl-CoA = O-acetyl-L-serine + CoA</text>
        <dbReference type="Rhea" id="RHEA:24560"/>
        <dbReference type="ChEBI" id="CHEBI:33384"/>
        <dbReference type="ChEBI" id="CHEBI:57287"/>
        <dbReference type="ChEBI" id="CHEBI:57288"/>
        <dbReference type="ChEBI" id="CHEBI:58340"/>
        <dbReference type="EC" id="2.3.1.30"/>
    </reaction>
</comment>
<dbReference type="InterPro" id="IPR005881">
    <property type="entry name" value="Ser_O-AcTrfase"/>
</dbReference>
<dbReference type="EMBL" id="FNCZ01000005">
    <property type="protein sequence ID" value="SDH87554.1"/>
    <property type="molecule type" value="Genomic_DNA"/>
</dbReference>
<dbReference type="PANTHER" id="PTHR42811">
    <property type="entry name" value="SERINE ACETYLTRANSFERASE"/>
    <property type="match status" value="1"/>
</dbReference>
<dbReference type="PIRSF" id="PIRSF000441">
    <property type="entry name" value="CysE"/>
    <property type="match status" value="1"/>
</dbReference>
<evidence type="ECO:0000313" key="3">
    <source>
        <dbReference type="EMBL" id="SDH87554.1"/>
    </source>
</evidence>
<name>A0A1G8FZK9_9FLAO</name>
<evidence type="ECO:0000256" key="1">
    <source>
        <dbReference type="PIRNR" id="PIRNR000441"/>
    </source>
</evidence>
<dbReference type="RefSeq" id="WP_092468601.1">
    <property type="nucleotide sequence ID" value="NZ_FNCZ01000005.1"/>
</dbReference>
<dbReference type="SUPFAM" id="SSF51161">
    <property type="entry name" value="Trimeric LpxA-like enzymes"/>
    <property type="match status" value="1"/>
</dbReference>
<reference evidence="4" key="1">
    <citation type="submission" date="2016-10" db="EMBL/GenBank/DDBJ databases">
        <authorList>
            <person name="Varghese N."/>
            <person name="Submissions S."/>
        </authorList>
    </citation>
    <scope>NUCLEOTIDE SEQUENCE [LARGE SCALE GENOMIC DNA]</scope>
    <source>
        <strain evidence="4">DSM 15363</strain>
    </source>
</reference>
<keyword evidence="2" id="KW-0472">Membrane</keyword>
<feature type="transmembrane region" description="Helical" evidence="2">
    <location>
        <begin position="21"/>
        <end position="38"/>
    </location>
</feature>
<dbReference type="GO" id="GO:0005737">
    <property type="term" value="C:cytoplasm"/>
    <property type="evidence" value="ECO:0007669"/>
    <property type="project" value="InterPro"/>
</dbReference>
<sequence length="179" mass="19701">MSHQCTYFKADVKRMLGKHKIRILHIWLSRSFIGVFLYRMERGLYLALGKSYRIVRILFLPFILPMQSYSNIDIHYKAAIKGGLLILHPSVGCVISGAADIGKNLTLVGGNVIGLKEDASNNKFRIGDNCSLGANATILGPIELGDYIKIGASACVIHDFLENNSTLIGVPAKQLNNNK</sequence>
<dbReference type="Gene3D" id="2.160.10.10">
    <property type="entry name" value="Hexapeptide repeat proteins"/>
    <property type="match status" value="1"/>
</dbReference>
<keyword evidence="2" id="KW-0812">Transmembrane</keyword>
<dbReference type="OrthoDB" id="9814490at2"/>
<dbReference type="GO" id="GO:0009001">
    <property type="term" value="F:serine O-acetyltransferase activity"/>
    <property type="evidence" value="ECO:0007669"/>
    <property type="project" value="UniProtKB-EC"/>
</dbReference>
<dbReference type="STRING" id="262004.SAMN04489796_10544"/>
<dbReference type="EC" id="2.3.1.30" evidence="1"/>